<name>A0A3R7GWF3_CLOSI</name>
<accession>A0A3R7GWF3</accession>
<dbReference type="InParanoid" id="A0A3R7GWF3"/>
<evidence type="ECO:0000313" key="1">
    <source>
        <dbReference type="EMBL" id="KAG5443436.1"/>
    </source>
</evidence>
<proteinExistence type="predicted"/>
<protein>
    <submittedName>
        <fullName evidence="1">Uncharacterized protein</fullName>
    </submittedName>
</protein>
<sequence>MLRIRNPWLICVSIGMLMKLVKPSSDGYQKCLVSCTVQTFGQCLQRNSYGKQFSIIYAISSIFLLKITFNCELDNLK</sequence>
<organism evidence="1 2">
    <name type="scientific">Clonorchis sinensis</name>
    <name type="common">Chinese liver fluke</name>
    <dbReference type="NCBI Taxonomy" id="79923"/>
    <lineage>
        <taxon>Eukaryota</taxon>
        <taxon>Metazoa</taxon>
        <taxon>Spiralia</taxon>
        <taxon>Lophotrochozoa</taxon>
        <taxon>Platyhelminthes</taxon>
        <taxon>Trematoda</taxon>
        <taxon>Digenea</taxon>
        <taxon>Opisthorchiida</taxon>
        <taxon>Opisthorchiata</taxon>
        <taxon>Opisthorchiidae</taxon>
        <taxon>Clonorchis</taxon>
    </lineage>
</organism>
<dbReference type="AlphaFoldDB" id="A0A3R7GWF3"/>
<keyword evidence="2" id="KW-1185">Reference proteome</keyword>
<reference evidence="1 2" key="1">
    <citation type="journal article" date="2018" name="Biotechnol. Adv.">
        <title>Improved genomic resources and new bioinformatic workflow for the carcinogenic parasite Clonorchis sinensis: Biotechnological implications.</title>
        <authorList>
            <person name="Wang D."/>
            <person name="Korhonen P.K."/>
            <person name="Gasser R.B."/>
            <person name="Young N.D."/>
        </authorList>
    </citation>
    <scope>NUCLEOTIDE SEQUENCE [LARGE SCALE GENOMIC DNA]</scope>
    <source>
        <strain evidence="1">Cs-k2</strain>
    </source>
</reference>
<reference evidence="1 2" key="2">
    <citation type="journal article" date="2021" name="Genomics">
        <title>High-quality reference genome for Clonorchis sinensis.</title>
        <authorList>
            <person name="Young N.D."/>
            <person name="Stroehlein A.J."/>
            <person name="Kinkar L."/>
            <person name="Wang T."/>
            <person name="Sohn W.M."/>
            <person name="Chang B.C.H."/>
            <person name="Kaur P."/>
            <person name="Weisz D."/>
            <person name="Dudchenko O."/>
            <person name="Aiden E.L."/>
            <person name="Korhonen P.K."/>
            <person name="Gasser R.B."/>
        </authorList>
    </citation>
    <scope>NUCLEOTIDE SEQUENCE [LARGE SCALE GENOMIC DNA]</scope>
    <source>
        <strain evidence="1">Cs-k2</strain>
    </source>
</reference>
<dbReference type="Proteomes" id="UP000286415">
    <property type="component" value="Unassembled WGS sequence"/>
</dbReference>
<dbReference type="EMBL" id="NIRI02000056">
    <property type="protein sequence ID" value="KAG5443436.1"/>
    <property type="molecule type" value="Genomic_DNA"/>
</dbReference>
<comment type="caution">
    <text evidence="1">The sequence shown here is derived from an EMBL/GenBank/DDBJ whole genome shotgun (WGS) entry which is preliminary data.</text>
</comment>
<gene>
    <name evidence="1" type="ORF">CSKR_108868</name>
</gene>
<evidence type="ECO:0000313" key="2">
    <source>
        <dbReference type="Proteomes" id="UP000286415"/>
    </source>
</evidence>